<evidence type="ECO:0000256" key="6">
    <source>
        <dbReference type="ARBA" id="ARBA00022683"/>
    </source>
</evidence>
<dbReference type="PANTHER" id="PTHR33799">
    <property type="entry name" value="PTS PERMEASE-RELATED-RELATED"/>
    <property type="match status" value="1"/>
</dbReference>
<dbReference type="STRING" id="39482.ERS852491_03056"/>
<dbReference type="SUPFAM" id="SSF53062">
    <property type="entry name" value="PTS system fructose IIA component-like"/>
    <property type="match status" value="1"/>
</dbReference>
<dbReference type="InterPro" id="IPR036662">
    <property type="entry name" value="PTS_EIIA_man-typ_sf"/>
</dbReference>
<dbReference type="GO" id="GO:0016301">
    <property type="term" value="F:kinase activity"/>
    <property type="evidence" value="ECO:0007669"/>
    <property type="project" value="UniProtKB-KW"/>
</dbReference>
<evidence type="ECO:0000313" key="10">
    <source>
        <dbReference type="Proteomes" id="UP000095544"/>
    </source>
</evidence>
<evidence type="ECO:0000256" key="5">
    <source>
        <dbReference type="ARBA" id="ARBA00022679"/>
    </source>
</evidence>
<keyword evidence="4" id="KW-0762">Sugar transport</keyword>
<feature type="domain" description="PTS EIIA type-4" evidence="8">
    <location>
        <begin position="1"/>
        <end position="122"/>
    </location>
</feature>
<dbReference type="PANTHER" id="PTHR33799:SF1">
    <property type="entry name" value="PTS SYSTEM MANNOSE-SPECIFIC EIIAB COMPONENT-RELATED"/>
    <property type="match status" value="1"/>
</dbReference>
<evidence type="ECO:0000256" key="4">
    <source>
        <dbReference type="ARBA" id="ARBA00022597"/>
    </source>
</evidence>
<evidence type="ECO:0000256" key="1">
    <source>
        <dbReference type="ARBA" id="ARBA00004496"/>
    </source>
</evidence>
<evidence type="ECO:0000313" key="9">
    <source>
        <dbReference type="EMBL" id="CUO71491.1"/>
    </source>
</evidence>
<keyword evidence="2" id="KW-0813">Transport</keyword>
<gene>
    <name evidence="9" type="primary">manX_1</name>
    <name evidence="9" type="ORF">ERS852491_03056</name>
</gene>
<keyword evidence="5" id="KW-0808">Transferase</keyword>
<dbReference type="GO" id="GO:0005737">
    <property type="term" value="C:cytoplasm"/>
    <property type="evidence" value="ECO:0007669"/>
    <property type="project" value="UniProtKB-SubCell"/>
</dbReference>
<evidence type="ECO:0000259" key="8">
    <source>
        <dbReference type="PROSITE" id="PS51096"/>
    </source>
</evidence>
<dbReference type="Gene3D" id="3.40.50.510">
    <property type="entry name" value="Phosphotransferase system, mannose-type IIA component"/>
    <property type="match status" value="1"/>
</dbReference>
<evidence type="ECO:0000256" key="7">
    <source>
        <dbReference type="ARBA" id="ARBA00022777"/>
    </source>
</evidence>
<dbReference type="EMBL" id="CYZU01000030">
    <property type="protein sequence ID" value="CUO71491.1"/>
    <property type="molecule type" value="Genomic_DNA"/>
</dbReference>
<evidence type="ECO:0000256" key="2">
    <source>
        <dbReference type="ARBA" id="ARBA00022448"/>
    </source>
</evidence>
<keyword evidence="6" id="KW-0598">Phosphotransferase system</keyword>
<keyword evidence="7" id="KW-0418">Kinase</keyword>
<keyword evidence="3" id="KW-0963">Cytoplasm</keyword>
<name>A0A174HB43_9FIRM</name>
<dbReference type="GO" id="GO:0016020">
    <property type="term" value="C:membrane"/>
    <property type="evidence" value="ECO:0007669"/>
    <property type="project" value="InterPro"/>
</dbReference>
<dbReference type="RefSeq" id="WP_050638980.1">
    <property type="nucleotide sequence ID" value="NZ_CABKUE010000005.1"/>
</dbReference>
<protein>
    <submittedName>
        <fullName evidence="9">EIIAB-Man</fullName>
    </submittedName>
</protein>
<comment type="subcellular location">
    <subcellularLocation>
        <location evidence="1">Cytoplasm</location>
    </subcellularLocation>
</comment>
<dbReference type="PROSITE" id="PS51096">
    <property type="entry name" value="PTS_EIIA_TYPE_4"/>
    <property type="match status" value="1"/>
</dbReference>
<evidence type="ECO:0000256" key="3">
    <source>
        <dbReference type="ARBA" id="ARBA00022490"/>
    </source>
</evidence>
<dbReference type="InterPro" id="IPR033887">
    <property type="entry name" value="PTS_IIA_man"/>
</dbReference>
<dbReference type="OrthoDB" id="6623712at2"/>
<dbReference type="Pfam" id="PF03610">
    <property type="entry name" value="EIIA-man"/>
    <property type="match status" value="1"/>
</dbReference>
<proteinExistence type="predicted"/>
<accession>A0A174HB43</accession>
<reference evidence="9 10" key="1">
    <citation type="submission" date="2015-09" db="EMBL/GenBank/DDBJ databases">
        <authorList>
            <consortium name="Pathogen Informatics"/>
        </authorList>
    </citation>
    <scope>NUCLEOTIDE SEQUENCE [LARGE SCALE GENOMIC DNA]</scope>
    <source>
        <strain evidence="9 10">2789STDY5834876</strain>
    </source>
</reference>
<dbReference type="GO" id="GO:0009401">
    <property type="term" value="P:phosphoenolpyruvate-dependent sugar phosphotransferase system"/>
    <property type="evidence" value="ECO:0007669"/>
    <property type="project" value="UniProtKB-KW"/>
</dbReference>
<dbReference type="InterPro" id="IPR004701">
    <property type="entry name" value="PTS_EIIA_man-typ"/>
</dbReference>
<organism evidence="9 10">
    <name type="scientific">Faecalicatena contorta</name>
    <dbReference type="NCBI Taxonomy" id="39482"/>
    <lineage>
        <taxon>Bacteria</taxon>
        <taxon>Bacillati</taxon>
        <taxon>Bacillota</taxon>
        <taxon>Clostridia</taxon>
        <taxon>Lachnospirales</taxon>
        <taxon>Lachnospiraceae</taxon>
        <taxon>Faecalicatena</taxon>
    </lineage>
</organism>
<sequence>MLRLVLASHGRLAEGMKNSAQFIAGKTAEIYTICAYLEDKVTLESQIDELFSRFADTDEIIVATDIFGGSVNNEFLARIRKQNFWLVSGMNLPMIVQLTMIKETDDIQSKIEEAVEGGKEMTCFCNPMVEDMSKEKEEF</sequence>
<dbReference type="AlphaFoldDB" id="A0A174HB43"/>
<dbReference type="InterPro" id="IPR051471">
    <property type="entry name" value="Bacterial_PTS_sugar_comp"/>
</dbReference>
<dbReference type="Proteomes" id="UP000095544">
    <property type="component" value="Unassembled WGS sequence"/>
</dbReference>
<dbReference type="CDD" id="cd00006">
    <property type="entry name" value="PTS_IIA_man"/>
    <property type="match status" value="1"/>
</dbReference>